<feature type="domain" description="PLD phosphodiesterase" evidence="17">
    <location>
        <begin position="247"/>
        <end position="274"/>
    </location>
</feature>
<keyword evidence="8 16" id="KW-0812">Transmembrane</keyword>
<protein>
    <recommendedName>
        <fullName evidence="15">Cardiolipin synthase</fullName>
        <ecNumber evidence="15">2.7.8.-</ecNumber>
    </recommendedName>
</protein>
<evidence type="ECO:0000313" key="18">
    <source>
        <dbReference type="EMBL" id="KPH86095.1"/>
    </source>
</evidence>
<evidence type="ECO:0000256" key="8">
    <source>
        <dbReference type="ARBA" id="ARBA00022692"/>
    </source>
</evidence>
<dbReference type="Pfam" id="PF13396">
    <property type="entry name" value="PLDc_N"/>
    <property type="match status" value="1"/>
</dbReference>
<dbReference type="InterPro" id="IPR025202">
    <property type="entry name" value="PLD-like_dom"/>
</dbReference>
<dbReference type="GO" id="GO:0032049">
    <property type="term" value="P:cardiolipin biosynthetic process"/>
    <property type="evidence" value="ECO:0007669"/>
    <property type="project" value="UniProtKB-UniRule"/>
</dbReference>
<dbReference type="InterPro" id="IPR022924">
    <property type="entry name" value="Cardiolipin_synthase"/>
</dbReference>
<organism evidence="18 19">
    <name type="scientific">Komagataeibacter intermedius AF2</name>
    <dbReference type="NCBI Taxonomy" id="1458464"/>
    <lineage>
        <taxon>Bacteria</taxon>
        <taxon>Pseudomonadati</taxon>
        <taxon>Pseudomonadota</taxon>
        <taxon>Alphaproteobacteria</taxon>
        <taxon>Acetobacterales</taxon>
        <taxon>Acetobacteraceae</taxon>
        <taxon>Komagataeibacter</taxon>
    </lineage>
</organism>
<evidence type="ECO:0000256" key="9">
    <source>
        <dbReference type="ARBA" id="ARBA00022737"/>
    </source>
</evidence>
<reference evidence="18 19" key="1">
    <citation type="submission" date="2015-07" db="EMBL/GenBank/DDBJ databases">
        <title>Draft Genome Sequence of Komagataeibacter intermedius Strain AF2, Isolated from Kombucha Tea.</title>
        <authorList>
            <person name="Santos R.A."/>
            <person name="Berretta A.A."/>
            <person name="Barud H.S."/>
            <person name="Ribeiro S.J."/>
            <person name="Gonzalez-Garcia L.N."/>
            <person name="Zucchi T.D."/>
            <person name="Goldman G.H."/>
            <person name="Riano-Pachon D.M."/>
        </authorList>
    </citation>
    <scope>NUCLEOTIDE SEQUENCE [LARGE SCALE GENOMIC DNA]</scope>
    <source>
        <strain evidence="18 19">AF2</strain>
    </source>
</reference>
<dbReference type="SUPFAM" id="SSF56024">
    <property type="entry name" value="Phospholipase D/nuclease"/>
    <property type="match status" value="2"/>
</dbReference>
<keyword evidence="6" id="KW-0964">Secreted</keyword>
<evidence type="ECO:0000259" key="17">
    <source>
        <dbReference type="PROSITE" id="PS50035"/>
    </source>
</evidence>
<keyword evidence="5" id="KW-0444">Lipid biosynthesis</keyword>
<dbReference type="InterPro" id="IPR027379">
    <property type="entry name" value="CLS_N"/>
</dbReference>
<name>A0A0N1F9X4_9PROT</name>
<proteinExistence type="predicted"/>
<keyword evidence="10 16" id="KW-1133">Transmembrane helix</keyword>
<evidence type="ECO:0000256" key="15">
    <source>
        <dbReference type="NCBIfam" id="TIGR04265"/>
    </source>
</evidence>
<evidence type="ECO:0000256" key="4">
    <source>
        <dbReference type="ARBA" id="ARBA00022475"/>
    </source>
</evidence>
<keyword evidence="11" id="KW-0443">Lipid metabolism</keyword>
<evidence type="ECO:0000313" key="19">
    <source>
        <dbReference type="Proteomes" id="UP000031553"/>
    </source>
</evidence>
<evidence type="ECO:0000256" key="16">
    <source>
        <dbReference type="SAM" id="Phobius"/>
    </source>
</evidence>
<gene>
    <name evidence="18" type="ORF">GLUCOINTEAF2_0200947</name>
</gene>
<feature type="domain" description="PLD phosphodiesterase" evidence="17">
    <location>
        <begin position="423"/>
        <end position="450"/>
    </location>
</feature>
<evidence type="ECO:0000256" key="7">
    <source>
        <dbReference type="ARBA" id="ARBA00022679"/>
    </source>
</evidence>
<dbReference type="Pfam" id="PF13091">
    <property type="entry name" value="PLDc_2"/>
    <property type="match status" value="2"/>
</dbReference>
<evidence type="ECO:0000256" key="5">
    <source>
        <dbReference type="ARBA" id="ARBA00022516"/>
    </source>
</evidence>
<evidence type="ECO:0000256" key="2">
    <source>
        <dbReference type="ARBA" id="ARBA00004613"/>
    </source>
</evidence>
<dbReference type="CDD" id="cd09152">
    <property type="entry name" value="PLDc_EcCLS_like_1"/>
    <property type="match status" value="1"/>
</dbReference>
<keyword evidence="12 16" id="KW-0472">Membrane</keyword>
<dbReference type="GO" id="GO:0005886">
    <property type="term" value="C:plasma membrane"/>
    <property type="evidence" value="ECO:0007669"/>
    <property type="project" value="UniProtKB-SubCell"/>
</dbReference>
<dbReference type="EC" id="2.7.8.-" evidence="15"/>
<dbReference type="CDD" id="cd09158">
    <property type="entry name" value="PLDc_EcCLS_like_2"/>
    <property type="match status" value="1"/>
</dbReference>
<dbReference type="AlphaFoldDB" id="A0A0N1F9X4"/>
<dbReference type="PANTHER" id="PTHR21248">
    <property type="entry name" value="CARDIOLIPIN SYNTHASE"/>
    <property type="match status" value="1"/>
</dbReference>
<dbReference type="EMBL" id="JUFX02000214">
    <property type="protein sequence ID" value="KPH86095.1"/>
    <property type="molecule type" value="Genomic_DNA"/>
</dbReference>
<keyword evidence="7" id="KW-0808">Transferase</keyword>
<comment type="caution">
    <text evidence="18">The sequence shown here is derived from an EMBL/GenBank/DDBJ whole genome shotgun (WGS) entry which is preliminary data.</text>
</comment>
<sequence length="510" mass="56716">MAAIGCPYRTKAIRYTLSRVISKQDGKQVMQWGWVSAATTITFQILFIIRVLLRPHRQPASRVAWVAIIGSLPILGMIAYLLLGETHLNGRILERIREAIKRLPVPGKTSNALIDAERDFGLHPRLAPLFRVGQSISGYPPMGGNSAALMPDSDASITAMVADINAAREHVHISFYIWLSDRNGMKVVEALKHAAARGVTCRVMADDLGSRRLIHSRHWRDMHEAGVRLVRALPIGNLLQRPFRGRFDMRNHRKIVVIDSRVTYCGSQNCADAAFRVKPRFAPWVDLVTRLEGPVVLQNQHLFATDWFGHTGEDLTSLLTTADIPAGKGFVAQVIGTSAAVRYAAMPEVFVSLMNAAARDLTVTTPYYVPDEPIQAALCAAARRGVNTTLTVPTRNDSWIVAGASRSYYRELLEAGVKLYEYPHGLLHTKALTVDGKMTMIGSANLDRRSFDLNFENNILFVDPAFTADIHARQQTYTNAATPITLDMVMNWPRYRILWNNVLAMVGPVL</sequence>
<dbReference type="NCBIfam" id="TIGR04265">
    <property type="entry name" value="bac_cardiolipin"/>
    <property type="match status" value="1"/>
</dbReference>
<evidence type="ECO:0000256" key="13">
    <source>
        <dbReference type="ARBA" id="ARBA00023209"/>
    </source>
</evidence>
<evidence type="ECO:0000256" key="11">
    <source>
        <dbReference type="ARBA" id="ARBA00023098"/>
    </source>
</evidence>
<evidence type="ECO:0000256" key="14">
    <source>
        <dbReference type="ARBA" id="ARBA00023264"/>
    </source>
</evidence>
<dbReference type="GO" id="GO:0008808">
    <property type="term" value="F:cardiolipin synthase activity"/>
    <property type="evidence" value="ECO:0007669"/>
    <property type="project" value="UniProtKB-UniRule"/>
</dbReference>
<keyword evidence="9" id="KW-0677">Repeat</keyword>
<dbReference type="Proteomes" id="UP000031553">
    <property type="component" value="Unassembled WGS sequence"/>
</dbReference>
<dbReference type="GO" id="GO:0005576">
    <property type="term" value="C:extracellular region"/>
    <property type="evidence" value="ECO:0007669"/>
    <property type="project" value="UniProtKB-SubCell"/>
</dbReference>
<keyword evidence="4" id="KW-1003">Cell membrane</keyword>
<keyword evidence="13" id="KW-0594">Phospholipid biosynthesis</keyword>
<evidence type="ECO:0000256" key="1">
    <source>
        <dbReference type="ARBA" id="ARBA00003145"/>
    </source>
</evidence>
<accession>A0A0N1F9X4</accession>
<comment type="subcellular location">
    <subcellularLocation>
        <location evidence="3">Cell membrane</location>
        <topology evidence="3">Multi-pass membrane protein</topology>
    </subcellularLocation>
    <subcellularLocation>
        <location evidence="2">Secreted</location>
    </subcellularLocation>
</comment>
<feature type="transmembrane region" description="Helical" evidence="16">
    <location>
        <begin position="65"/>
        <end position="83"/>
    </location>
</feature>
<evidence type="ECO:0000256" key="10">
    <source>
        <dbReference type="ARBA" id="ARBA00022989"/>
    </source>
</evidence>
<dbReference type="Gene3D" id="3.30.870.10">
    <property type="entry name" value="Endonuclease Chain A"/>
    <property type="match status" value="2"/>
</dbReference>
<comment type="function">
    <text evidence="1">Could be a virulence factor.</text>
</comment>
<evidence type="ECO:0000256" key="6">
    <source>
        <dbReference type="ARBA" id="ARBA00022525"/>
    </source>
</evidence>
<dbReference type="PROSITE" id="PS50035">
    <property type="entry name" value="PLD"/>
    <property type="match status" value="2"/>
</dbReference>
<dbReference type="SMART" id="SM00155">
    <property type="entry name" value="PLDc"/>
    <property type="match status" value="2"/>
</dbReference>
<keyword evidence="14" id="KW-1208">Phospholipid metabolism</keyword>
<evidence type="ECO:0000256" key="3">
    <source>
        <dbReference type="ARBA" id="ARBA00004651"/>
    </source>
</evidence>
<dbReference type="InterPro" id="IPR001736">
    <property type="entry name" value="PLipase_D/transphosphatidylase"/>
</dbReference>
<dbReference type="PANTHER" id="PTHR21248:SF22">
    <property type="entry name" value="PHOSPHOLIPASE D"/>
    <property type="match status" value="1"/>
</dbReference>
<evidence type="ECO:0000256" key="12">
    <source>
        <dbReference type="ARBA" id="ARBA00023136"/>
    </source>
</evidence>
<feature type="transmembrane region" description="Helical" evidence="16">
    <location>
        <begin position="32"/>
        <end position="53"/>
    </location>
</feature>